<dbReference type="Pfam" id="PF03629">
    <property type="entry name" value="SASA"/>
    <property type="match status" value="1"/>
</dbReference>
<dbReference type="PANTHER" id="PTHR31988">
    <property type="entry name" value="ESTERASE, PUTATIVE (DUF303)-RELATED"/>
    <property type="match status" value="1"/>
</dbReference>
<organism evidence="4 5">
    <name type="scientific">Wenyingzhuangia fucanilytica</name>
    <dbReference type="NCBI Taxonomy" id="1790137"/>
    <lineage>
        <taxon>Bacteria</taxon>
        <taxon>Pseudomonadati</taxon>
        <taxon>Bacteroidota</taxon>
        <taxon>Flavobacteriia</taxon>
        <taxon>Flavobacteriales</taxon>
        <taxon>Flavobacteriaceae</taxon>
        <taxon>Wenyingzhuangia</taxon>
    </lineage>
</organism>
<proteinExistence type="predicted"/>
<keyword evidence="1" id="KW-0378">Hydrolase</keyword>
<dbReference type="EMBL" id="CP014224">
    <property type="protein sequence ID" value="ANW94845.1"/>
    <property type="molecule type" value="Genomic_DNA"/>
</dbReference>
<dbReference type="Gene3D" id="3.40.50.1110">
    <property type="entry name" value="SGNH hydrolase"/>
    <property type="match status" value="1"/>
</dbReference>
<dbReference type="PANTHER" id="PTHR31988:SF19">
    <property type="entry name" value="9-O-ACETYL-N-ACETYLNEURAMINIC ACID DEACETYLASE-RELATED"/>
    <property type="match status" value="1"/>
</dbReference>
<dbReference type="STRING" id="1790137.AXE80_00395"/>
<dbReference type="KEGG" id="wfu:AXE80_00395"/>
<reference evidence="4 5" key="1">
    <citation type="submission" date="2016-02" db="EMBL/GenBank/DDBJ databases">
        <authorList>
            <person name="Wen L."/>
            <person name="He K."/>
            <person name="Yang H."/>
        </authorList>
    </citation>
    <scope>NUCLEOTIDE SEQUENCE [LARGE SCALE GENOMIC DNA]</scope>
    <source>
        <strain evidence="4 5">CZ1127</strain>
    </source>
</reference>
<keyword evidence="2" id="KW-0732">Signal</keyword>
<dbReference type="Proteomes" id="UP000092967">
    <property type="component" value="Chromosome"/>
</dbReference>
<evidence type="ECO:0000313" key="5">
    <source>
        <dbReference type="Proteomes" id="UP000092967"/>
    </source>
</evidence>
<dbReference type="InterPro" id="IPR005181">
    <property type="entry name" value="SASA"/>
</dbReference>
<feature type="domain" description="Sialate O-acetylesterase" evidence="3">
    <location>
        <begin position="28"/>
        <end position="291"/>
    </location>
</feature>
<dbReference type="GO" id="GO:0016788">
    <property type="term" value="F:hydrolase activity, acting on ester bonds"/>
    <property type="evidence" value="ECO:0007669"/>
    <property type="project" value="UniProtKB-ARBA"/>
</dbReference>
<evidence type="ECO:0000259" key="3">
    <source>
        <dbReference type="Pfam" id="PF03629"/>
    </source>
</evidence>
<evidence type="ECO:0000256" key="2">
    <source>
        <dbReference type="SAM" id="SignalP"/>
    </source>
</evidence>
<sequence>MKKLLSIFITCIVCLSINAQSPTPKNINVIFLGGQSNMVGHGSYNDLSQTDKDRVDAVANRVTVSKQVQNNNIFSAPLGINKSYQPTVKITGFGPELFSAIKLAEDNPTEEYLFIKTAWGGSSLYGAWSNNWTAEKAAFIESGSKQTNQFYQWHISHIQNALQKIIDEGNTYTILGMFWMQGENDALKIEAANSYEANLTSFINAYRTTFNLPKMPFIAGQINSRYGVSGGPETIRQAFLNVEAVVNDVKIIRTAVDPTSTWADYPKRDDNVHYNNEGLKRLGIEFANKLVELNSSLSVQNNNADFKKKIHLN</sequence>
<accession>A0A1B1Y247</accession>
<dbReference type="InterPro" id="IPR036514">
    <property type="entry name" value="SGNH_hydro_sf"/>
</dbReference>
<evidence type="ECO:0000313" key="4">
    <source>
        <dbReference type="EMBL" id="ANW94845.1"/>
    </source>
</evidence>
<evidence type="ECO:0000256" key="1">
    <source>
        <dbReference type="ARBA" id="ARBA00022801"/>
    </source>
</evidence>
<dbReference type="InterPro" id="IPR052940">
    <property type="entry name" value="Carb_Esterase_6"/>
</dbReference>
<feature type="chain" id="PRO_5008532344" description="Sialate O-acetylesterase domain-containing protein" evidence="2">
    <location>
        <begin position="20"/>
        <end position="313"/>
    </location>
</feature>
<name>A0A1B1Y247_9FLAO</name>
<protein>
    <recommendedName>
        <fullName evidence="3">Sialate O-acetylesterase domain-containing protein</fullName>
    </recommendedName>
</protein>
<dbReference type="RefSeq" id="WP_068823949.1">
    <property type="nucleotide sequence ID" value="NZ_CP014224.1"/>
</dbReference>
<dbReference type="AlphaFoldDB" id="A0A1B1Y247"/>
<feature type="signal peptide" evidence="2">
    <location>
        <begin position="1"/>
        <end position="19"/>
    </location>
</feature>
<gene>
    <name evidence="4" type="ORF">AXE80_00395</name>
</gene>
<keyword evidence="5" id="KW-1185">Reference proteome</keyword>
<dbReference type="SUPFAM" id="SSF52266">
    <property type="entry name" value="SGNH hydrolase"/>
    <property type="match status" value="1"/>
</dbReference>